<dbReference type="PROSITE" id="PS51435">
    <property type="entry name" value="AP_NUCLEASE_F1_4"/>
    <property type="match status" value="1"/>
</dbReference>
<feature type="domain" description="Endonuclease/exonuclease/phosphatase" evidence="8">
    <location>
        <begin position="6"/>
        <end position="238"/>
    </location>
</feature>
<dbReference type="GO" id="GO:0008081">
    <property type="term" value="F:phosphoric diester hydrolase activity"/>
    <property type="evidence" value="ECO:0007669"/>
    <property type="project" value="TreeGrafter"/>
</dbReference>
<evidence type="ECO:0000313" key="9">
    <source>
        <dbReference type="EMBL" id="RUT78808.1"/>
    </source>
</evidence>
<accession>A0A434AWP4</accession>
<dbReference type="NCBIfam" id="TIGR00633">
    <property type="entry name" value="xth"/>
    <property type="match status" value="1"/>
</dbReference>
<dbReference type="EC" id="3.1.11.2" evidence="9"/>
<feature type="binding site" evidence="6">
    <location>
        <position position="152"/>
    </location>
    <ligand>
        <name>Mg(2+)</name>
        <dbReference type="ChEBI" id="CHEBI:18420"/>
        <label>1</label>
    </ligand>
</feature>
<proteinExistence type="inferred from homology"/>
<dbReference type="InterPro" id="IPR036691">
    <property type="entry name" value="Endo/exonu/phosph_ase_sf"/>
</dbReference>
<dbReference type="GO" id="GO:0006284">
    <property type="term" value="P:base-excision repair"/>
    <property type="evidence" value="ECO:0007669"/>
    <property type="project" value="TreeGrafter"/>
</dbReference>
<dbReference type="Proteomes" id="UP000282985">
    <property type="component" value="Unassembled WGS sequence"/>
</dbReference>
<sequence>MQRKIISYNVNGIRAAIGKDLVGWLKQENPDILLIQETKAQPEQIETHLFEELGYHCYWFSAEKKGYSGVGILSKEKPDLIIRGVNNPKYDVEGRAIRADFGDISVFSTYHPSGTTGGPRQDYKMEWLAYFQDYITNLKKERPNLIIGGDYNICHKAIDISRPEKKKNVSGFLPEEREWVSQFIASGFIDSFREFDPSPDQYSWWSYRAGSRGKNLGWRIDYHMVSEPLKHKLKGASILSDVVHSDHCPVVVEVEF</sequence>
<comment type="cofactor">
    <cofactor evidence="6">
        <name>Mg(2+)</name>
        <dbReference type="ChEBI" id="CHEBI:18420"/>
    </cofactor>
    <cofactor evidence="6">
        <name>Mn(2+)</name>
        <dbReference type="ChEBI" id="CHEBI:29035"/>
    </cofactor>
    <text evidence="6">Probably binds two magnesium or manganese ions per subunit.</text>
</comment>
<feature type="active site" evidence="5">
    <location>
        <position position="110"/>
    </location>
</feature>
<dbReference type="SUPFAM" id="SSF56219">
    <property type="entry name" value="DNase I-like"/>
    <property type="match status" value="1"/>
</dbReference>
<dbReference type="PANTHER" id="PTHR22748:SF6">
    <property type="entry name" value="DNA-(APURINIC OR APYRIMIDINIC SITE) ENDONUCLEASE"/>
    <property type="match status" value="1"/>
</dbReference>
<keyword evidence="10" id="KW-1185">Reference proteome</keyword>
<evidence type="ECO:0000259" key="8">
    <source>
        <dbReference type="Pfam" id="PF03372"/>
    </source>
</evidence>
<dbReference type="OrthoDB" id="9803914at2"/>
<dbReference type="GO" id="GO:0003677">
    <property type="term" value="F:DNA binding"/>
    <property type="evidence" value="ECO:0007669"/>
    <property type="project" value="InterPro"/>
</dbReference>
<feature type="binding site" evidence="6">
    <location>
        <position position="150"/>
    </location>
    <ligand>
        <name>Mg(2+)</name>
        <dbReference type="ChEBI" id="CHEBI:18420"/>
        <label>1</label>
    </ligand>
</feature>
<name>A0A434AWP4_9BACT</name>
<dbReference type="RefSeq" id="WP_127343208.1">
    <property type="nucleotide sequence ID" value="NZ_RJJX01000006.1"/>
</dbReference>
<feature type="active site" description="Proton donor/acceptor" evidence="5">
    <location>
        <position position="150"/>
    </location>
</feature>
<evidence type="ECO:0000256" key="2">
    <source>
        <dbReference type="ARBA" id="ARBA00022723"/>
    </source>
</evidence>
<dbReference type="NCBIfam" id="TIGR00195">
    <property type="entry name" value="exoDNase_III"/>
    <property type="match status" value="1"/>
</dbReference>
<organism evidence="9 10">
    <name type="scientific">Ancylomarina longa</name>
    <dbReference type="NCBI Taxonomy" id="2487017"/>
    <lineage>
        <taxon>Bacteria</taxon>
        <taxon>Pseudomonadati</taxon>
        <taxon>Bacteroidota</taxon>
        <taxon>Bacteroidia</taxon>
        <taxon>Marinilabiliales</taxon>
        <taxon>Marinifilaceae</taxon>
        <taxon>Ancylomarina</taxon>
    </lineage>
</organism>
<feature type="binding site" evidence="6">
    <location>
        <position position="246"/>
    </location>
    <ligand>
        <name>Mg(2+)</name>
        <dbReference type="ChEBI" id="CHEBI:18420"/>
        <label>1</label>
    </ligand>
</feature>
<dbReference type="Pfam" id="PF03372">
    <property type="entry name" value="Exo_endo_phos"/>
    <property type="match status" value="1"/>
</dbReference>
<evidence type="ECO:0000256" key="1">
    <source>
        <dbReference type="ARBA" id="ARBA00007092"/>
    </source>
</evidence>
<dbReference type="CDD" id="cd10281">
    <property type="entry name" value="Nape_like_AP-endo"/>
    <property type="match status" value="1"/>
</dbReference>
<feature type="binding site" evidence="6">
    <location>
        <position position="9"/>
    </location>
    <ligand>
        <name>Mg(2+)</name>
        <dbReference type="ChEBI" id="CHEBI:18420"/>
        <label>1</label>
    </ligand>
</feature>
<evidence type="ECO:0000256" key="5">
    <source>
        <dbReference type="PIRSR" id="PIRSR604808-1"/>
    </source>
</evidence>
<gene>
    <name evidence="9" type="primary">xth</name>
    <name evidence="9" type="ORF">DLK05_06665</name>
</gene>
<feature type="binding site" evidence="6">
    <location>
        <position position="247"/>
    </location>
    <ligand>
        <name>Mg(2+)</name>
        <dbReference type="ChEBI" id="CHEBI:18420"/>
        <label>1</label>
    </ligand>
</feature>
<feature type="site" description="Transition state stabilizer" evidence="7">
    <location>
        <position position="152"/>
    </location>
</feature>
<comment type="caution">
    <text evidence="9">The sequence shown here is derived from an EMBL/GenBank/DDBJ whole genome shotgun (WGS) entry which is preliminary data.</text>
</comment>
<comment type="similarity">
    <text evidence="1">Belongs to the DNA repair enzymes AP/ExoA family.</text>
</comment>
<dbReference type="Gene3D" id="3.60.10.10">
    <property type="entry name" value="Endonuclease/exonuclease/phosphatase"/>
    <property type="match status" value="1"/>
</dbReference>
<dbReference type="GO" id="GO:0008311">
    <property type="term" value="F:double-stranded DNA 3'-5' DNA exonuclease activity"/>
    <property type="evidence" value="ECO:0007669"/>
    <property type="project" value="UniProtKB-EC"/>
</dbReference>
<feature type="active site" description="Proton acceptor" evidence="5">
    <location>
        <position position="247"/>
    </location>
</feature>
<feature type="site" description="Interaction with DNA substrate" evidence="7">
    <location>
        <position position="247"/>
    </location>
</feature>
<dbReference type="PROSITE" id="PS00726">
    <property type="entry name" value="AP_NUCLEASE_F1_1"/>
    <property type="match status" value="1"/>
</dbReference>
<dbReference type="InterPro" id="IPR020847">
    <property type="entry name" value="AP_endonuclease_F1_BS"/>
</dbReference>
<evidence type="ECO:0000256" key="6">
    <source>
        <dbReference type="PIRSR" id="PIRSR604808-2"/>
    </source>
</evidence>
<evidence type="ECO:0000313" key="10">
    <source>
        <dbReference type="Proteomes" id="UP000282985"/>
    </source>
</evidence>
<protein>
    <submittedName>
        <fullName evidence="9">Exodeoxyribonuclease III</fullName>
        <ecNumber evidence="9">3.1.11.2</ecNumber>
    </submittedName>
</protein>
<dbReference type="InterPro" id="IPR004808">
    <property type="entry name" value="AP_endonuc_1"/>
</dbReference>
<evidence type="ECO:0000256" key="4">
    <source>
        <dbReference type="ARBA" id="ARBA00022842"/>
    </source>
</evidence>
<dbReference type="EMBL" id="RJJX01000006">
    <property type="protein sequence ID" value="RUT78808.1"/>
    <property type="molecule type" value="Genomic_DNA"/>
</dbReference>
<reference evidence="9 10" key="1">
    <citation type="submission" date="2018-11" db="EMBL/GenBank/DDBJ databases">
        <title>Parancylomarina longa gen. nov., sp. nov., isolated from sediments of southern Okinawa.</title>
        <authorList>
            <person name="Fu T."/>
        </authorList>
    </citation>
    <scope>NUCLEOTIDE SEQUENCE [LARGE SCALE GENOMIC DNA]</scope>
    <source>
        <strain evidence="9 10">T3-2 S1-C</strain>
    </source>
</reference>
<dbReference type="GO" id="GO:0003906">
    <property type="term" value="F:DNA-(apurinic or apyrimidinic site) endonuclease activity"/>
    <property type="evidence" value="ECO:0007669"/>
    <property type="project" value="TreeGrafter"/>
</dbReference>
<feature type="site" description="Important for catalytic activity" evidence="7">
    <location>
        <position position="221"/>
    </location>
</feature>
<evidence type="ECO:0000256" key="7">
    <source>
        <dbReference type="PIRSR" id="PIRSR604808-3"/>
    </source>
</evidence>
<keyword evidence="2 6" id="KW-0479">Metal-binding</keyword>
<keyword evidence="4 6" id="KW-0460">Magnesium</keyword>
<keyword evidence="3 9" id="KW-0378">Hydrolase</keyword>
<dbReference type="PANTHER" id="PTHR22748">
    <property type="entry name" value="AP ENDONUCLEASE"/>
    <property type="match status" value="1"/>
</dbReference>
<evidence type="ECO:0000256" key="3">
    <source>
        <dbReference type="ARBA" id="ARBA00022801"/>
    </source>
</evidence>
<keyword evidence="6" id="KW-0464">Manganese</keyword>
<dbReference type="GO" id="GO:0046872">
    <property type="term" value="F:metal ion binding"/>
    <property type="evidence" value="ECO:0007669"/>
    <property type="project" value="UniProtKB-KW"/>
</dbReference>
<dbReference type="AlphaFoldDB" id="A0A434AWP4"/>
<dbReference type="FunFam" id="3.60.10.10:FF:000026">
    <property type="entry name" value="Exodeoxyribonuclease III"/>
    <property type="match status" value="1"/>
</dbReference>
<dbReference type="InterPro" id="IPR005135">
    <property type="entry name" value="Endo/exonuclease/phosphatase"/>
</dbReference>
<feature type="binding site" evidence="6">
    <location>
        <position position="37"/>
    </location>
    <ligand>
        <name>Mg(2+)</name>
        <dbReference type="ChEBI" id="CHEBI:18420"/>
        <label>1</label>
    </ligand>
</feature>